<evidence type="ECO:0000256" key="1">
    <source>
        <dbReference type="SAM" id="Phobius"/>
    </source>
</evidence>
<sequence length="136" mass="14587">MKKDLSKIISFVLIALGLISIGSVFIWAPVCGDLIPLASGKMVPMKCHYTGQAALLLSILLIVSAVESLVKKSLRPWTVMAIGAMLFSLSFDSVIGICMKESMSCHSTALWIKVVGALSVLCGLVDLFSKTKQVKN</sequence>
<keyword evidence="1" id="KW-1133">Transmembrane helix</keyword>
<feature type="transmembrane region" description="Helical" evidence="1">
    <location>
        <begin position="7"/>
        <end position="29"/>
    </location>
</feature>
<dbReference type="Proteomes" id="UP000180254">
    <property type="component" value="Unassembled WGS sequence"/>
</dbReference>
<proteinExistence type="predicted"/>
<name>A0A1S1V5Q4_9FIRM</name>
<keyword evidence="1" id="KW-0472">Membrane</keyword>
<organism evidence="2 3">
    <name type="scientific">Andreesenia angusta</name>
    <dbReference type="NCBI Taxonomy" id="39480"/>
    <lineage>
        <taxon>Bacteria</taxon>
        <taxon>Bacillati</taxon>
        <taxon>Bacillota</taxon>
        <taxon>Tissierellia</taxon>
        <taxon>Tissierellales</taxon>
        <taxon>Gottschalkiaceae</taxon>
        <taxon>Andreesenia</taxon>
    </lineage>
</organism>
<accession>A0A1S1V5Q4</accession>
<evidence type="ECO:0000313" key="3">
    <source>
        <dbReference type="Proteomes" id="UP000180254"/>
    </source>
</evidence>
<feature type="transmembrane region" description="Helical" evidence="1">
    <location>
        <begin position="77"/>
        <end position="97"/>
    </location>
</feature>
<dbReference type="Pfam" id="PF14387">
    <property type="entry name" value="DUF4418"/>
    <property type="match status" value="1"/>
</dbReference>
<feature type="transmembrane region" description="Helical" evidence="1">
    <location>
        <begin position="49"/>
        <end position="70"/>
    </location>
</feature>
<comment type="caution">
    <text evidence="2">The sequence shown here is derived from an EMBL/GenBank/DDBJ whole genome shotgun (WGS) entry which is preliminary data.</text>
</comment>
<protein>
    <recommendedName>
        <fullName evidence="4">DUF4418 domain-containing protein</fullName>
    </recommendedName>
</protein>
<dbReference type="InterPro" id="IPR025531">
    <property type="entry name" value="DUF4418"/>
</dbReference>
<dbReference type="EMBL" id="MKIE01000005">
    <property type="protein sequence ID" value="OHW61991.1"/>
    <property type="molecule type" value="Genomic_DNA"/>
</dbReference>
<evidence type="ECO:0000313" key="2">
    <source>
        <dbReference type="EMBL" id="OHW61991.1"/>
    </source>
</evidence>
<feature type="transmembrane region" description="Helical" evidence="1">
    <location>
        <begin position="109"/>
        <end position="128"/>
    </location>
</feature>
<evidence type="ECO:0008006" key="4">
    <source>
        <dbReference type="Google" id="ProtNLM"/>
    </source>
</evidence>
<keyword evidence="3" id="KW-1185">Reference proteome</keyword>
<dbReference type="STRING" id="39480.EUAN_14390"/>
<keyword evidence="1" id="KW-0812">Transmembrane</keyword>
<gene>
    <name evidence="2" type="ORF">EUAN_14390</name>
</gene>
<reference evidence="2 3" key="1">
    <citation type="submission" date="2016-09" db="EMBL/GenBank/DDBJ databases">
        <title>Genome sequence of Eubacterium angustum.</title>
        <authorList>
            <person name="Poehlein A."/>
            <person name="Daniel R."/>
        </authorList>
    </citation>
    <scope>NUCLEOTIDE SEQUENCE [LARGE SCALE GENOMIC DNA]</scope>
    <source>
        <strain evidence="2 3">DSM 1989</strain>
    </source>
</reference>
<dbReference type="RefSeq" id="WP_071063150.1">
    <property type="nucleotide sequence ID" value="NZ_MKIE01000005.1"/>
</dbReference>
<dbReference type="AlphaFoldDB" id="A0A1S1V5Q4"/>